<accession>A0A7S0QKX5</accession>
<dbReference type="Gene3D" id="3.30.460.10">
    <property type="entry name" value="Beta Polymerase, domain 2"/>
    <property type="match status" value="1"/>
</dbReference>
<dbReference type="InterPro" id="IPR043519">
    <property type="entry name" value="NT_sf"/>
</dbReference>
<dbReference type="EMBL" id="HBEZ01024998">
    <property type="protein sequence ID" value="CAD8636110.1"/>
    <property type="molecule type" value="Transcribed_RNA"/>
</dbReference>
<dbReference type="SUPFAM" id="SSF81301">
    <property type="entry name" value="Nucleotidyltransferase"/>
    <property type="match status" value="1"/>
</dbReference>
<sequence length="129" mass="14391">MARIKSVTRAVEKLVRSYSLDVSLLSDLCRQSIVFLDLRDLVACLRAVAADQEVHVVRVKNRLDPGYDGAESAGYRSVSLNLRVSTAETMALGVDTHVCELQLLHVSFAKIKSDEGHKRYISFRNLKGE</sequence>
<gene>
    <name evidence="1" type="ORF">CCUR1050_LOCUS13791</name>
</gene>
<organism evidence="1">
    <name type="scientific">Cryptomonas curvata</name>
    <dbReference type="NCBI Taxonomy" id="233186"/>
    <lineage>
        <taxon>Eukaryota</taxon>
        <taxon>Cryptophyceae</taxon>
        <taxon>Cryptomonadales</taxon>
        <taxon>Cryptomonadaceae</taxon>
        <taxon>Cryptomonas</taxon>
    </lineage>
</organism>
<dbReference type="AlphaFoldDB" id="A0A7S0QKX5"/>
<protein>
    <submittedName>
        <fullName evidence="1">Uncharacterized protein</fullName>
    </submittedName>
</protein>
<proteinExistence type="predicted"/>
<name>A0A7S0QKX5_9CRYP</name>
<evidence type="ECO:0000313" key="1">
    <source>
        <dbReference type="EMBL" id="CAD8636110.1"/>
    </source>
</evidence>
<reference evidence="1" key="1">
    <citation type="submission" date="2021-01" db="EMBL/GenBank/DDBJ databases">
        <authorList>
            <person name="Corre E."/>
            <person name="Pelletier E."/>
            <person name="Niang G."/>
            <person name="Scheremetjew M."/>
            <person name="Finn R."/>
            <person name="Kale V."/>
            <person name="Holt S."/>
            <person name="Cochrane G."/>
            <person name="Meng A."/>
            <person name="Brown T."/>
            <person name="Cohen L."/>
        </authorList>
    </citation>
    <scope>NUCLEOTIDE SEQUENCE</scope>
    <source>
        <strain evidence="1">CCAP979/52</strain>
    </source>
</reference>